<accession>A0A7V8SWI8</accession>
<keyword evidence="2" id="KW-1003">Cell membrane</keyword>
<dbReference type="InterPro" id="IPR025857">
    <property type="entry name" value="MacB_PCD"/>
</dbReference>
<feature type="domain" description="MacB-like periplasmic core" evidence="9">
    <location>
        <begin position="22"/>
        <end position="242"/>
    </location>
</feature>
<sequence length="502" mass="54565">METFVKDLRLAIRMLIKRPGFTAVAVLTLALGIAVNATIFSLVSAFLLRRPPVHDATRVVAVSSVNPNPVFLPDASPVSAPNYLAWSKGNHVFSQMAAVDPFRTVSLTEQGQAEALLSGAVTPNYFSVLGVAPQLGRTFSEGEDQPGRDHAVILSHDLWERRFGSDPAIVHRTIRVNRENYTVAGVMPANFRMLGFTEKLWTPLVLSAADQTEAARKDHSLYLFARLKPGVTLEQARAELATLARRTEKDFPEAEKGWGTMVRTLPDFLVYNFSIRNGLAVMMTAVCFVLLIACSNVAGLLLARAAGRRKELAIRISLGASRRSIMQQLLTEGLLLALLGGGAGLLLSYWGIQFVRTNMNFNDAISAVPLSLDSKVLLFTVAVSLVSAVLCGLAPALKASRTDLTASLKDESRAASAGRSHHRLRTVLVTAEIALALLLLVGTGLLVRGIYLLTHQNLGFPPDHLLTAAVTLDKTRYQDSSQQARFVEDMLPRLQQIPGVRA</sequence>
<feature type="transmembrane region" description="Helical" evidence="7">
    <location>
        <begin position="279"/>
        <end position="303"/>
    </location>
</feature>
<protein>
    <submittedName>
        <fullName evidence="10">ABC transporter permease</fullName>
    </submittedName>
</protein>
<feature type="transmembrane region" description="Helical" evidence="7">
    <location>
        <begin position="427"/>
        <end position="451"/>
    </location>
</feature>
<dbReference type="GO" id="GO:0022857">
    <property type="term" value="F:transmembrane transporter activity"/>
    <property type="evidence" value="ECO:0007669"/>
    <property type="project" value="TreeGrafter"/>
</dbReference>
<dbReference type="Pfam" id="PF02687">
    <property type="entry name" value="FtsX"/>
    <property type="match status" value="1"/>
</dbReference>
<keyword evidence="4 7" id="KW-1133">Transmembrane helix</keyword>
<dbReference type="Proteomes" id="UP000567293">
    <property type="component" value="Unassembled WGS sequence"/>
</dbReference>
<evidence type="ECO:0000256" key="6">
    <source>
        <dbReference type="ARBA" id="ARBA00038076"/>
    </source>
</evidence>
<dbReference type="InterPro" id="IPR050250">
    <property type="entry name" value="Macrolide_Exporter_MacB"/>
</dbReference>
<evidence type="ECO:0000256" key="1">
    <source>
        <dbReference type="ARBA" id="ARBA00004651"/>
    </source>
</evidence>
<evidence type="ECO:0000313" key="11">
    <source>
        <dbReference type="Proteomes" id="UP000567293"/>
    </source>
</evidence>
<feature type="non-terminal residue" evidence="10">
    <location>
        <position position="502"/>
    </location>
</feature>
<dbReference type="GO" id="GO:0005886">
    <property type="term" value="C:plasma membrane"/>
    <property type="evidence" value="ECO:0007669"/>
    <property type="project" value="UniProtKB-SubCell"/>
</dbReference>
<gene>
    <name evidence="10" type="ORF">HRJ53_08335</name>
</gene>
<evidence type="ECO:0000259" key="9">
    <source>
        <dbReference type="Pfam" id="PF12704"/>
    </source>
</evidence>
<keyword evidence="11" id="KW-1185">Reference proteome</keyword>
<feature type="transmembrane region" description="Helical" evidence="7">
    <location>
        <begin position="329"/>
        <end position="352"/>
    </location>
</feature>
<dbReference type="AlphaFoldDB" id="A0A7V8SWI8"/>
<name>A0A7V8SWI8_9BACT</name>
<dbReference type="Pfam" id="PF12704">
    <property type="entry name" value="MacB_PCD"/>
    <property type="match status" value="1"/>
</dbReference>
<dbReference type="InterPro" id="IPR003838">
    <property type="entry name" value="ABC3_permease_C"/>
</dbReference>
<evidence type="ECO:0000256" key="7">
    <source>
        <dbReference type="SAM" id="Phobius"/>
    </source>
</evidence>
<feature type="transmembrane region" description="Helical" evidence="7">
    <location>
        <begin position="21"/>
        <end position="48"/>
    </location>
</feature>
<comment type="caution">
    <text evidence="10">The sequence shown here is derived from an EMBL/GenBank/DDBJ whole genome shotgun (WGS) entry which is preliminary data.</text>
</comment>
<comment type="similarity">
    <text evidence="6">Belongs to the ABC-4 integral membrane protein family.</text>
</comment>
<dbReference type="EMBL" id="JACDQQ010000805">
    <property type="protein sequence ID" value="MBA0084989.1"/>
    <property type="molecule type" value="Genomic_DNA"/>
</dbReference>
<evidence type="ECO:0000256" key="2">
    <source>
        <dbReference type="ARBA" id="ARBA00022475"/>
    </source>
</evidence>
<evidence type="ECO:0000313" key="10">
    <source>
        <dbReference type="EMBL" id="MBA0084989.1"/>
    </source>
</evidence>
<evidence type="ECO:0000256" key="3">
    <source>
        <dbReference type="ARBA" id="ARBA00022692"/>
    </source>
</evidence>
<keyword evidence="3 7" id="KW-0812">Transmembrane</keyword>
<evidence type="ECO:0000256" key="5">
    <source>
        <dbReference type="ARBA" id="ARBA00023136"/>
    </source>
</evidence>
<reference evidence="10" key="1">
    <citation type="submission" date="2020-06" db="EMBL/GenBank/DDBJ databases">
        <title>Legume-microbial interactions unlock mineral nutrients during tropical forest succession.</title>
        <authorList>
            <person name="Epihov D.Z."/>
        </authorList>
    </citation>
    <scope>NUCLEOTIDE SEQUENCE [LARGE SCALE GENOMIC DNA]</scope>
    <source>
        <strain evidence="10">Pan2503</strain>
    </source>
</reference>
<evidence type="ECO:0000259" key="8">
    <source>
        <dbReference type="Pfam" id="PF02687"/>
    </source>
</evidence>
<dbReference type="PANTHER" id="PTHR30572">
    <property type="entry name" value="MEMBRANE COMPONENT OF TRANSPORTER-RELATED"/>
    <property type="match status" value="1"/>
</dbReference>
<organism evidence="10 11">
    <name type="scientific">Candidatus Acidiferrum panamense</name>
    <dbReference type="NCBI Taxonomy" id="2741543"/>
    <lineage>
        <taxon>Bacteria</taxon>
        <taxon>Pseudomonadati</taxon>
        <taxon>Acidobacteriota</taxon>
        <taxon>Terriglobia</taxon>
        <taxon>Candidatus Acidiferrales</taxon>
        <taxon>Candidatus Acidiferrum</taxon>
    </lineage>
</organism>
<comment type="subcellular location">
    <subcellularLocation>
        <location evidence="1">Cell membrane</location>
        <topology evidence="1">Multi-pass membrane protein</topology>
    </subcellularLocation>
</comment>
<evidence type="ECO:0000256" key="4">
    <source>
        <dbReference type="ARBA" id="ARBA00022989"/>
    </source>
</evidence>
<keyword evidence="5 7" id="KW-0472">Membrane</keyword>
<dbReference type="PANTHER" id="PTHR30572:SF4">
    <property type="entry name" value="ABC TRANSPORTER PERMEASE YTRF"/>
    <property type="match status" value="1"/>
</dbReference>
<feature type="transmembrane region" description="Helical" evidence="7">
    <location>
        <begin position="376"/>
        <end position="397"/>
    </location>
</feature>
<feature type="domain" description="ABC3 transporter permease C-terminal" evidence="8">
    <location>
        <begin position="284"/>
        <end position="403"/>
    </location>
</feature>
<proteinExistence type="inferred from homology"/>